<gene>
    <name evidence="2" type="ORF">M0H32_07895</name>
</gene>
<organism evidence="2 3">
    <name type="scientific">Roseibium sediminicola</name>
    <dbReference type="NCBI Taxonomy" id="2933272"/>
    <lineage>
        <taxon>Bacteria</taxon>
        <taxon>Pseudomonadati</taxon>
        <taxon>Pseudomonadota</taxon>
        <taxon>Alphaproteobacteria</taxon>
        <taxon>Hyphomicrobiales</taxon>
        <taxon>Stappiaceae</taxon>
        <taxon>Roseibium</taxon>
    </lineage>
</organism>
<evidence type="ECO:0000256" key="1">
    <source>
        <dbReference type="SAM" id="Phobius"/>
    </source>
</evidence>
<feature type="transmembrane region" description="Helical" evidence="1">
    <location>
        <begin position="12"/>
        <end position="31"/>
    </location>
</feature>
<dbReference type="InterPro" id="IPR046595">
    <property type="entry name" value="DUF6653"/>
</dbReference>
<dbReference type="RefSeq" id="WP_248153031.1">
    <property type="nucleotide sequence ID" value="NZ_JALNMJ010000004.1"/>
</dbReference>
<feature type="transmembrane region" description="Helical" evidence="1">
    <location>
        <begin position="101"/>
        <end position="123"/>
    </location>
</feature>
<comment type="caution">
    <text evidence="2">The sequence shown here is derived from an EMBL/GenBank/DDBJ whole genome shotgun (WGS) entry which is preliminary data.</text>
</comment>
<dbReference type="EMBL" id="JALNMJ010000004">
    <property type="protein sequence ID" value="MCK7612077.1"/>
    <property type="molecule type" value="Genomic_DNA"/>
</dbReference>
<keyword evidence="1" id="KW-0472">Membrane</keyword>
<accession>A0ABT0GRL4</accession>
<sequence>MPNLLKTARTGKPASAVAVLFKILAPALLTACLWSKIWLGAAGASVLGLGALVFLVFVPKFFERPFSRLEWARSVGFGEKIWLNRIFVPVPQNLSFRLTTLYLVFWAGVLVALWGAFATLPLLSATGLAVAYSAQFTCFGKLIHLYKVMRDRYPLYRFWAAAPVNDNNARAANRRVPTRQSA</sequence>
<feature type="transmembrane region" description="Helical" evidence="1">
    <location>
        <begin position="129"/>
        <end position="149"/>
    </location>
</feature>
<keyword evidence="1" id="KW-0812">Transmembrane</keyword>
<name>A0ABT0GRL4_9HYPH</name>
<keyword evidence="1" id="KW-1133">Transmembrane helix</keyword>
<keyword evidence="3" id="KW-1185">Reference proteome</keyword>
<evidence type="ECO:0000313" key="3">
    <source>
        <dbReference type="Proteomes" id="UP001431221"/>
    </source>
</evidence>
<protein>
    <recommendedName>
        <fullName evidence="4">DUF4395 domain-containing protein</fullName>
    </recommendedName>
</protein>
<dbReference type="Pfam" id="PF20358">
    <property type="entry name" value="DUF6653"/>
    <property type="match status" value="1"/>
</dbReference>
<evidence type="ECO:0000313" key="2">
    <source>
        <dbReference type="EMBL" id="MCK7612077.1"/>
    </source>
</evidence>
<proteinExistence type="predicted"/>
<evidence type="ECO:0008006" key="4">
    <source>
        <dbReference type="Google" id="ProtNLM"/>
    </source>
</evidence>
<feature type="transmembrane region" description="Helical" evidence="1">
    <location>
        <begin position="37"/>
        <end position="58"/>
    </location>
</feature>
<dbReference type="Proteomes" id="UP001431221">
    <property type="component" value="Unassembled WGS sequence"/>
</dbReference>
<reference evidence="2" key="1">
    <citation type="submission" date="2022-04" db="EMBL/GenBank/DDBJ databases">
        <title>Roseibium sp. CAU 1639 isolated from mud.</title>
        <authorList>
            <person name="Kim W."/>
        </authorList>
    </citation>
    <scope>NUCLEOTIDE SEQUENCE</scope>
    <source>
        <strain evidence="2">CAU 1639</strain>
    </source>
</reference>